<feature type="region of interest" description="Disordered" evidence="9">
    <location>
        <begin position="1"/>
        <end position="22"/>
    </location>
</feature>
<evidence type="ECO:0000259" key="10">
    <source>
        <dbReference type="PROSITE" id="PS50893"/>
    </source>
</evidence>
<evidence type="ECO:0000256" key="4">
    <source>
        <dbReference type="ARBA" id="ARBA00022737"/>
    </source>
</evidence>
<dbReference type="SUPFAM" id="SSF52540">
    <property type="entry name" value="P-loop containing nucleoside triphosphate hydrolases"/>
    <property type="match status" value="2"/>
</dbReference>
<evidence type="ECO:0000313" key="12">
    <source>
        <dbReference type="Proteomes" id="UP000273516"/>
    </source>
</evidence>
<evidence type="ECO:0000256" key="9">
    <source>
        <dbReference type="SAM" id="MobiDB-lite"/>
    </source>
</evidence>
<keyword evidence="4" id="KW-0677">Repeat</keyword>
<feature type="domain" description="ABC transporter" evidence="10">
    <location>
        <begin position="30"/>
        <end position="266"/>
    </location>
</feature>
<evidence type="ECO:0000313" key="11">
    <source>
        <dbReference type="EMBL" id="RMC33795.1"/>
    </source>
</evidence>
<dbReference type="EMBL" id="QOKZ01000006">
    <property type="protein sequence ID" value="RMC33795.1"/>
    <property type="molecule type" value="Genomic_DNA"/>
</dbReference>
<evidence type="ECO:0000256" key="6">
    <source>
        <dbReference type="ARBA" id="ARBA00022840"/>
    </source>
</evidence>
<dbReference type="InterPro" id="IPR050107">
    <property type="entry name" value="ABC_carbohydrate_import_ATPase"/>
</dbReference>
<proteinExistence type="predicted"/>
<keyword evidence="12" id="KW-1185">Reference proteome</keyword>
<sequence length="525" mass="56318">MTGKAGRAAGESPRREPPEGAYDCAPDLGLKFTRITKSFGGTRALEDVSLSVGTGEVVAVLGENGAGKSTLIKILGGIHHPDSGSVTIDGAEYRHHPSRFGEKQAVAFIHQDLGLVEWMTVAENMALALGFARRGGLISWRRVERLAAEALARVHCEIDPAVRVHSLTRTEKSLVAIARALAVDCRFLVLDEPTASLPAEEVAELLEALRRLRGQGVGMIYVSHRLPEIFEIADRVVVLRDGAVISDRAVADTSPERLVREIVGDDMGSVPRTRARSDRPLAQIRGLRTGAVGPVSFDIGDGEILGLAGLRGAGQESISRAIFGIERHDGDIMLDGRRLDLSSPQRAMAAGIGLVARDRLEESVAPGLSTSENFFLNPCAFGRRRWEIASRRTEAESAIEIGRRVRLVPNDPDLPIEQLSGGNQQKLVIGRWLQSGRRLLICEDPTAGVDIGARTEVYTLLNQTAARGVGILIVSTDFEEVAHICHRALVFAGGRIVESIGGNDLTVEALMNAALAGKPAPQGVS</sequence>
<dbReference type="InterPro" id="IPR017871">
    <property type="entry name" value="ABC_transporter-like_CS"/>
</dbReference>
<dbReference type="SMART" id="SM00382">
    <property type="entry name" value="AAA"/>
    <property type="match status" value="2"/>
</dbReference>
<reference evidence="11 12" key="1">
    <citation type="submission" date="2018-07" db="EMBL/GenBank/DDBJ databases">
        <authorList>
            <person name="Zhang Y."/>
            <person name="Wang L."/>
            <person name="Ma S."/>
        </authorList>
    </citation>
    <scope>NUCLEOTIDE SEQUENCE [LARGE SCALE GENOMIC DNA]</scope>
    <source>
        <strain evidence="11 12">4-2</strain>
    </source>
</reference>
<evidence type="ECO:0000256" key="1">
    <source>
        <dbReference type="ARBA" id="ARBA00022448"/>
    </source>
</evidence>
<dbReference type="InterPro" id="IPR003439">
    <property type="entry name" value="ABC_transporter-like_ATP-bd"/>
</dbReference>
<dbReference type="Proteomes" id="UP000273516">
    <property type="component" value="Unassembled WGS sequence"/>
</dbReference>
<organism evidence="11 12">
    <name type="scientific">Paracoccus alkanivorans</name>
    <dbReference type="NCBI Taxonomy" id="2116655"/>
    <lineage>
        <taxon>Bacteria</taxon>
        <taxon>Pseudomonadati</taxon>
        <taxon>Pseudomonadota</taxon>
        <taxon>Alphaproteobacteria</taxon>
        <taxon>Rhodobacterales</taxon>
        <taxon>Paracoccaceae</taxon>
        <taxon>Paracoccus</taxon>
    </lineage>
</organism>
<protein>
    <submittedName>
        <fullName evidence="11">Sugar ABC transporter ATP-binding protein</fullName>
    </submittedName>
</protein>
<keyword evidence="7" id="KW-1278">Translocase</keyword>
<keyword evidence="3" id="KW-0762">Sugar transport</keyword>
<dbReference type="PROSITE" id="PS50893">
    <property type="entry name" value="ABC_TRANSPORTER_2"/>
    <property type="match status" value="2"/>
</dbReference>
<dbReference type="CDD" id="cd03215">
    <property type="entry name" value="ABC_Carb_Monos_II"/>
    <property type="match status" value="1"/>
</dbReference>
<evidence type="ECO:0000256" key="8">
    <source>
        <dbReference type="ARBA" id="ARBA00023136"/>
    </source>
</evidence>
<dbReference type="GO" id="GO:0016887">
    <property type="term" value="F:ATP hydrolysis activity"/>
    <property type="evidence" value="ECO:0007669"/>
    <property type="project" value="InterPro"/>
</dbReference>
<evidence type="ECO:0000256" key="7">
    <source>
        <dbReference type="ARBA" id="ARBA00022967"/>
    </source>
</evidence>
<keyword evidence="1" id="KW-0813">Transport</keyword>
<gene>
    <name evidence="11" type="ORF">C9E81_15990</name>
</gene>
<evidence type="ECO:0000256" key="5">
    <source>
        <dbReference type="ARBA" id="ARBA00022741"/>
    </source>
</evidence>
<dbReference type="InterPro" id="IPR003593">
    <property type="entry name" value="AAA+_ATPase"/>
</dbReference>
<dbReference type="CDD" id="cd03216">
    <property type="entry name" value="ABC_Carb_Monos_I"/>
    <property type="match status" value="1"/>
</dbReference>
<feature type="domain" description="ABC transporter" evidence="10">
    <location>
        <begin position="275"/>
        <end position="518"/>
    </location>
</feature>
<dbReference type="PROSITE" id="PS00211">
    <property type="entry name" value="ABC_TRANSPORTER_1"/>
    <property type="match status" value="1"/>
</dbReference>
<keyword evidence="8" id="KW-0472">Membrane</keyword>
<dbReference type="InterPro" id="IPR027417">
    <property type="entry name" value="P-loop_NTPase"/>
</dbReference>
<dbReference type="RefSeq" id="WP_122113349.1">
    <property type="nucleotide sequence ID" value="NZ_QOKZ01000006.1"/>
</dbReference>
<dbReference type="OrthoDB" id="9805029at2"/>
<dbReference type="AlphaFoldDB" id="A0A3M0M8R8"/>
<dbReference type="Gene3D" id="3.40.50.300">
    <property type="entry name" value="P-loop containing nucleotide triphosphate hydrolases"/>
    <property type="match status" value="2"/>
</dbReference>
<comment type="caution">
    <text evidence="11">The sequence shown here is derived from an EMBL/GenBank/DDBJ whole genome shotgun (WGS) entry which is preliminary data.</text>
</comment>
<evidence type="ECO:0000256" key="3">
    <source>
        <dbReference type="ARBA" id="ARBA00022597"/>
    </source>
</evidence>
<name>A0A3M0M8R8_9RHOB</name>
<dbReference type="PANTHER" id="PTHR43790:SF3">
    <property type="entry name" value="D-ALLOSE IMPORT ATP-BINDING PROTEIN ALSA-RELATED"/>
    <property type="match status" value="1"/>
</dbReference>
<accession>A0A3M0M8R8</accession>
<keyword evidence="6 11" id="KW-0067">ATP-binding</keyword>
<evidence type="ECO:0000256" key="2">
    <source>
        <dbReference type="ARBA" id="ARBA00022475"/>
    </source>
</evidence>
<keyword evidence="2" id="KW-1003">Cell membrane</keyword>
<dbReference type="GO" id="GO:0005524">
    <property type="term" value="F:ATP binding"/>
    <property type="evidence" value="ECO:0007669"/>
    <property type="project" value="UniProtKB-KW"/>
</dbReference>
<dbReference type="Pfam" id="PF00005">
    <property type="entry name" value="ABC_tran"/>
    <property type="match status" value="2"/>
</dbReference>
<keyword evidence="5" id="KW-0547">Nucleotide-binding</keyword>
<dbReference type="PANTHER" id="PTHR43790">
    <property type="entry name" value="CARBOHYDRATE TRANSPORT ATP-BINDING PROTEIN MG119-RELATED"/>
    <property type="match status" value="1"/>
</dbReference>